<evidence type="ECO:0000256" key="1">
    <source>
        <dbReference type="SAM" id="MobiDB-lite"/>
    </source>
</evidence>
<dbReference type="GeneID" id="119732636"/>
<proteinExistence type="predicted"/>
<evidence type="ECO:0000313" key="2">
    <source>
        <dbReference type="EnsemblMetazoa" id="XP_038062186.1"/>
    </source>
</evidence>
<feature type="compositionally biased region" description="Basic and acidic residues" evidence="1">
    <location>
        <begin position="83"/>
        <end position="95"/>
    </location>
</feature>
<dbReference type="Proteomes" id="UP000887568">
    <property type="component" value="Unplaced"/>
</dbReference>
<evidence type="ECO:0000313" key="3">
    <source>
        <dbReference type="Proteomes" id="UP000887568"/>
    </source>
</evidence>
<dbReference type="OMA" id="REPINHG"/>
<name>A0A914AFA4_PATMI</name>
<dbReference type="RefSeq" id="XP_038062186.1">
    <property type="nucleotide sequence ID" value="XM_038206258.1"/>
</dbReference>
<keyword evidence="3" id="KW-1185">Reference proteome</keyword>
<dbReference type="EnsemblMetazoa" id="XM_038206258.1">
    <property type="protein sequence ID" value="XP_038062186.1"/>
    <property type="gene ID" value="LOC119732636"/>
</dbReference>
<feature type="compositionally biased region" description="Acidic residues" evidence="1">
    <location>
        <begin position="31"/>
        <end position="58"/>
    </location>
</feature>
<feature type="region of interest" description="Disordered" evidence="1">
    <location>
        <begin position="1"/>
        <end position="100"/>
    </location>
</feature>
<protein>
    <submittedName>
        <fullName evidence="2">Uncharacterized protein</fullName>
    </submittedName>
</protein>
<feature type="compositionally biased region" description="Acidic residues" evidence="1">
    <location>
        <begin position="71"/>
        <end position="82"/>
    </location>
</feature>
<sequence length="385" mass="43788">MSIFRKMTGEEQCDVESDQQSLDGGQSDQGGSDEDLFSSCEEDEEPDSASNVEGDDPSDQPGDASDRSSESDDSAFEPEVEMSESKTSPKNDARKSYKPGQRYARKCPLCVNSRYKYLSQHLQRTHQLKSKDKRMRMLGKAREREPINHGPSPKKRRRTYPCPVKGCHQRGLKRPDLHIRNLHNVKLKSTLYRNLKSRLAQYRQKRREKKTNLPNDSTTDVHVPVTCHDVVNNFHKYIAATKACTRQGKAYAKNITRNLQLLKDAMGCSYAQMLHPSMPEKMMVTLAANGKQPKTISNYLFALKRFCHFLTIYDDQATSVLKVRPSVIVKTQTVVDDFMRSTRSGIIARQSQVKSQIGDLIIDGKYITDFLEKAESELQQLCRSG</sequence>
<reference evidence="2" key="1">
    <citation type="submission" date="2022-11" db="UniProtKB">
        <authorList>
            <consortium name="EnsemblMetazoa"/>
        </authorList>
    </citation>
    <scope>IDENTIFICATION</scope>
</reference>
<feature type="compositionally biased region" description="Low complexity" evidence="1">
    <location>
        <begin position="18"/>
        <end position="30"/>
    </location>
</feature>
<accession>A0A914AFA4</accession>
<dbReference type="AlphaFoldDB" id="A0A914AFA4"/>
<organism evidence="2 3">
    <name type="scientific">Patiria miniata</name>
    <name type="common">Bat star</name>
    <name type="synonym">Asterina miniata</name>
    <dbReference type="NCBI Taxonomy" id="46514"/>
    <lineage>
        <taxon>Eukaryota</taxon>
        <taxon>Metazoa</taxon>
        <taxon>Echinodermata</taxon>
        <taxon>Eleutherozoa</taxon>
        <taxon>Asterozoa</taxon>
        <taxon>Asteroidea</taxon>
        <taxon>Valvatacea</taxon>
        <taxon>Valvatida</taxon>
        <taxon>Asterinidae</taxon>
        <taxon>Patiria</taxon>
    </lineage>
</organism>